<name>I3EBF5_BACMM</name>
<evidence type="ECO:0008006" key="5">
    <source>
        <dbReference type="Google" id="ProtNLM"/>
    </source>
</evidence>
<keyword evidence="1 2" id="KW-0732">Signal</keyword>
<evidence type="ECO:0000256" key="1">
    <source>
        <dbReference type="ARBA" id="ARBA00022729"/>
    </source>
</evidence>
<organism evidence="3 4">
    <name type="scientific">Bacillus methanolicus (strain MGA3 / ATCC 53907)</name>
    <dbReference type="NCBI Taxonomy" id="796606"/>
    <lineage>
        <taxon>Bacteria</taxon>
        <taxon>Bacillati</taxon>
        <taxon>Bacillota</taxon>
        <taxon>Bacilli</taxon>
        <taxon>Bacillales</taxon>
        <taxon>Bacillaceae</taxon>
        <taxon>Bacillus</taxon>
    </lineage>
</organism>
<dbReference type="eggNOG" id="COG0737">
    <property type="taxonomic scope" value="Bacteria"/>
</dbReference>
<proteinExistence type="predicted"/>
<evidence type="ECO:0000313" key="4">
    <source>
        <dbReference type="Proteomes" id="UP000027602"/>
    </source>
</evidence>
<feature type="chain" id="PRO_5003670811" description="Secreted protein" evidence="2">
    <location>
        <begin position="25"/>
        <end position="277"/>
    </location>
</feature>
<dbReference type="HOGENOM" id="CLU_1003460_0_0_9"/>
<reference evidence="3 4" key="1">
    <citation type="journal article" date="2015" name="BMC Genomics">
        <title>Transcriptome analysis of thermophilic methylotrophic Bacillus methanolicus MGA3 using RNA-sequencing provides detailed insights into its previously uncharted transcriptional landscape.</title>
        <authorList>
            <person name="Irla M."/>
            <person name="Neshat A."/>
            <person name="Brautaset T."/>
            <person name="Ruckert C."/>
            <person name="Kalinowski J."/>
            <person name="Wendisch V.F."/>
        </authorList>
    </citation>
    <scope>NUCLEOTIDE SEQUENCE [LARGE SCALE GENOMIC DNA]</scope>
    <source>
        <strain evidence="4">MGA3 / ATCC 53907</strain>
    </source>
</reference>
<dbReference type="InterPro" id="IPR029050">
    <property type="entry name" value="Immunoprotect_excell_Ig-like"/>
</dbReference>
<sequence length="277" mass="31476">MKKFVGLFLSLFLLLGAYTPTTFAADLNFCDQYKGVKKIWWDGMELKPGQIGRLTVLQNTPLYKVTGSKKVFVRTLKKGEFYRIYAFKPGMLSVGGGYYINRDSKVKYETPSKTKLRAVQCIHNPYGSKNNPSELGEVWNVKVNDLVDGQRQYQITMVDAVTDGNTAWQMLENANMFNDPPPAGKKYVLAKFRVKLIKFEGKTFDTFDVNPAMFEAVSKSGVVYDNFVPVVTPDPQLSEIYEGGQTEGWVAFLVNQNDDPRIVWQRGNPDEIWFSLK</sequence>
<dbReference type="STRING" id="796606.BMMGA3_15755"/>
<dbReference type="KEGG" id="bmet:BMMGA3_15755"/>
<evidence type="ECO:0000313" key="3">
    <source>
        <dbReference type="EMBL" id="AIE61504.1"/>
    </source>
</evidence>
<dbReference type="EMBL" id="CP007739">
    <property type="protein sequence ID" value="AIE61504.1"/>
    <property type="molecule type" value="Genomic_DNA"/>
</dbReference>
<protein>
    <recommendedName>
        <fullName evidence="5">Secreted protein</fullName>
    </recommendedName>
</protein>
<accession>I3EBF5</accession>
<gene>
    <name evidence="3" type="ORF">BMMGA3_15755</name>
</gene>
<evidence type="ECO:0000256" key="2">
    <source>
        <dbReference type="SAM" id="SignalP"/>
    </source>
</evidence>
<keyword evidence="4" id="KW-1185">Reference proteome</keyword>
<dbReference type="RefSeq" id="WP_003346723.1">
    <property type="nucleotide sequence ID" value="NZ_ADWW01000001.1"/>
</dbReference>
<dbReference type="Proteomes" id="UP000027602">
    <property type="component" value="Chromosome"/>
</dbReference>
<dbReference type="AlphaFoldDB" id="I3EBF5"/>
<dbReference type="OrthoDB" id="9790293at2"/>
<feature type="signal peptide" evidence="2">
    <location>
        <begin position="1"/>
        <end position="24"/>
    </location>
</feature>
<dbReference type="Gene3D" id="2.60.40.1240">
    <property type="match status" value="1"/>
</dbReference>